<sequence length="184" mass="21379">SDLGEWMTLIWGIQTNIINDWGIVFFPTSHPEIRKMTSEGYAPFLRSRSNYIHEFNKATEKIEELGFKPTTAKKKPDYSPFFYECPNDNYRIKLSCREDNEVLYFQGKCPIDNVDYSFSVSKDNIDLSAHIKNLYPRLDTNQALLQTIIPTYIRISGPGEINYNAQVIPAVQKLGFKFPLYVKY</sequence>
<feature type="domain" description="Bacillithiol biosynthesis BshC N-terminal Rossmann-like" evidence="1">
    <location>
        <begin position="15"/>
        <end position="180"/>
    </location>
</feature>
<comment type="caution">
    <text evidence="2">The sequence shown here is derived from an EMBL/GenBank/DDBJ whole genome shotgun (WGS) entry which is preliminary data.</text>
</comment>
<proteinExistence type="predicted"/>
<protein>
    <recommendedName>
        <fullName evidence="1">Bacillithiol biosynthesis BshC N-terminal Rossmann-like domain-containing protein</fullName>
    </recommendedName>
</protein>
<dbReference type="AlphaFoldDB" id="X1KRW0"/>
<dbReference type="Pfam" id="PF10079">
    <property type="entry name" value="Rossmann-like_BshC"/>
    <property type="match status" value="1"/>
</dbReference>
<evidence type="ECO:0000259" key="1">
    <source>
        <dbReference type="Pfam" id="PF10079"/>
    </source>
</evidence>
<reference evidence="2" key="1">
    <citation type="journal article" date="2014" name="Front. Microbiol.">
        <title>High frequency of phylogenetically diverse reductive dehalogenase-homologous genes in deep subseafloor sedimentary metagenomes.</title>
        <authorList>
            <person name="Kawai M."/>
            <person name="Futagami T."/>
            <person name="Toyoda A."/>
            <person name="Takaki Y."/>
            <person name="Nishi S."/>
            <person name="Hori S."/>
            <person name="Arai W."/>
            <person name="Tsubouchi T."/>
            <person name="Morono Y."/>
            <person name="Uchiyama I."/>
            <person name="Ito T."/>
            <person name="Fujiyama A."/>
            <person name="Inagaki F."/>
            <person name="Takami H."/>
        </authorList>
    </citation>
    <scope>NUCLEOTIDE SEQUENCE</scope>
    <source>
        <strain evidence="2">Expedition CK06-06</strain>
    </source>
</reference>
<accession>X1KRW0</accession>
<feature type="non-terminal residue" evidence="2">
    <location>
        <position position="1"/>
    </location>
</feature>
<name>X1KRW0_9ZZZZ</name>
<dbReference type="InterPro" id="IPR055398">
    <property type="entry name" value="Rossmann-like_BshC"/>
</dbReference>
<feature type="non-terminal residue" evidence="2">
    <location>
        <position position="184"/>
    </location>
</feature>
<organism evidence="2">
    <name type="scientific">marine sediment metagenome</name>
    <dbReference type="NCBI Taxonomy" id="412755"/>
    <lineage>
        <taxon>unclassified sequences</taxon>
        <taxon>metagenomes</taxon>
        <taxon>ecological metagenomes</taxon>
    </lineage>
</organism>
<dbReference type="EMBL" id="BARU01043752">
    <property type="protein sequence ID" value="GAH84733.1"/>
    <property type="molecule type" value="Genomic_DNA"/>
</dbReference>
<gene>
    <name evidence="2" type="ORF">S03H2_66930</name>
</gene>
<evidence type="ECO:0000313" key="2">
    <source>
        <dbReference type="EMBL" id="GAH84733.1"/>
    </source>
</evidence>